<evidence type="ECO:0000313" key="2">
    <source>
        <dbReference type="Proteomes" id="UP001156389"/>
    </source>
</evidence>
<keyword evidence="2" id="KW-1185">Reference proteome</keyword>
<organism evidence="1 2">
    <name type="scientific">Streptomyces gossypii</name>
    <dbReference type="NCBI Taxonomy" id="2883101"/>
    <lineage>
        <taxon>Bacteria</taxon>
        <taxon>Bacillati</taxon>
        <taxon>Actinomycetota</taxon>
        <taxon>Actinomycetes</taxon>
        <taxon>Kitasatosporales</taxon>
        <taxon>Streptomycetaceae</taxon>
        <taxon>Streptomyces</taxon>
    </lineage>
</organism>
<gene>
    <name evidence="1" type="ORF">LHJ74_05715</name>
</gene>
<proteinExistence type="predicted"/>
<reference evidence="1 2" key="1">
    <citation type="submission" date="2021-10" db="EMBL/GenBank/DDBJ databases">
        <title>Streptomyces gossypii sp. nov., isolated from soil collected from cotton field.</title>
        <authorList>
            <person name="Ge X."/>
            <person name="Chen X."/>
            <person name="Liu W."/>
        </authorList>
    </citation>
    <scope>NUCLEOTIDE SEQUENCE [LARGE SCALE GENOMIC DNA]</scope>
    <source>
        <strain evidence="1 2">N2-109</strain>
    </source>
</reference>
<sequence>MEPELVTLTTTAATTLVGLMVTDSWNRARERVVAFLARGDDARTPAVEEDLEVVRVELTEAVDSGEEPVLADAEAGWRTRLRRVLAADPEAAAELRALLDELAPLAAGSEGRGTVHNVIGGGTQESVIQGRDFSHLTIHTHGRPGTPGTPGRP</sequence>
<name>A0ABT2JNI5_9ACTN</name>
<dbReference type="Proteomes" id="UP001156389">
    <property type="component" value="Unassembled WGS sequence"/>
</dbReference>
<accession>A0ABT2JNI5</accession>
<protein>
    <recommendedName>
        <fullName evidence="3">CchlP</fullName>
    </recommendedName>
</protein>
<evidence type="ECO:0008006" key="3">
    <source>
        <dbReference type="Google" id="ProtNLM"/>
    </source>
</evidence>
<dbReference type="RefSeq" id="WP_260216403.1">
    <property type="nucleotide sequence ID" value="NZ_JAJAGO010000002.1"/>
</dbReference>
<dbReference type="EMBL" id="JAJAGO010000002">
    <property type="protein sequence ID" value="MCT2589432.1"/>
    <property type="molecule type" value="Genomic_DNA"/>
</dbReference>
<comment type="caution">
    <text evidence="1">The sequence shown here is derived from an EMBL/GenBank/DDBJ whole genome shotgun (WGS) entry which is preliminary data.</text>
</comment>
<evidence type="ECO:0000313" key="1">
    <source>
        <dbReference type="EMBL" id="MCT2589432.1"/>
    </source>
</evidence>